<organism evidence="2">
    <name type="scientific">Phytophthora nicotianae</name>
    <name type="common">Potato buckeye rot agent</name>
    <name type="synonym">Phytophthora parasitica</name>
    <dbReference type="NCBI Taxonomy" id="4792"/>
    <lineage>
        <taxon>Eukaryota</taxon>
        <taxon>Sar</taxon>
        <taxon>Stramenopiles</taxon>
        <taxon>Oomycota</taxon>
        <taxon>Peronosporomycetes</taxon>
        <taxon>Peronosporales</taxon>
        <taxon>Peronosporaceae</taxon>
        <taxon>Phytophthora</taxon>
    </lineage>
</organism>
<dbReference type="AlphaFoldDB" id="W2FRQ5"/>
<gene>
    <name evidence="2" type="ORF">L915_19621</name>
</gene>
<sequence length="159" mass="17682">MSSRFSYCWKRMLDNGVACAGGSDAPIETCNPFQGIYDAIYRHKPNRPEDVFLPEEQLSFHEALALYTKGAAFAAMQDNVLGQISPGFYADFVVLRKDVSEDHAALVMPDLVEGVWVAGKKTYQYDPTSIVLESSEHDLSKSLLPGKNGPSRVCRCCRR</sequence>
<protein>
    <recommendedName>
        <fullName evidence="1">Amidohydrolase 3 domain-containing protein</fullName>
    </recommendedName>
</protein>
<accession>W2FRQ5</accession>
<dbReference type="InterPro" id="IPR032466">
    <property type="entry name" value="Metal_Hydrolase"/>
</dbReference>
<dbReference type="Proteomes" id="UP000053236">
    <property type="component" value="Unassembled WGS sequence"/>
</dbReference>
<dbReference type="Pfam" id="PF07969">
    <property type="entry name" value="Amidohydro_3"/>
    <property type="match status" value="1"/>
</dbReference>
<dbReference type="Gene3D" id="3.20.20.140">
    <property type="entry name" value="Metal-dependent hydrolases"/>
    <property type="match status" value="1"/>
</dbReference>
<dbReference type="PANTHER" id="PTHR22642:SF2">
    <property type="entry name" value="PROTEIN LONG AFTER FAR-RED 3"/>
    <property type="match status" value="1"/>
</dbReference>
<dbReference type="EMBL" id="KI689313">
    <property type="protein sequence ID" value="ETK73448.1"/>
    <property type="molecule type" value="Genomic_DNA"/>
</dbReference>
<dbReference type="SUPFAM" id="SSF51556">
    <property type="entry name" value="Metallo-dependent hydrolases"/>
    <property type="match status" value="1"/>
</dbReference>
<reference evidence="2" key="1">
    <citation type="submission" date="2013-11" db="EMBL/GenBank/DDBJ databases">
        <title>The Genome Sequence of Phytophthora parasitica CJ02B3.</title>
        <authorList>
            <consortium name="The Broad Institute Genomics Platform"/>
            <person name="Russ C."/>
            <person name="Tyler B."/>
            <person name="Panabieres F."/>
            <person name="Shan W."/>
            <person name="Tripathy S."/>
            <person name="Grunwald N."/>
            <person name="Machado M."/>
            <person name="Johnson C.S."/>
            <person name="Arredondo F."/>
            <person name="Hong C."/>
            <person name="Coffey M."/>
            <person name="Young S.K."/>
            <person name="Zeng Q."/>
            <person name="Gargeya S."/>
            <person name="Fitzgerald M."/>
            <person name="Abouelleil A."/>
            <person name="Alvarado L."/>
            <person name="Chapman S.B."/>
            <person name="Gainer-Dewar J."/>
            <person name="Goldberg J."/>
            <person name="Griggs A."/>
            <person name="Gujja S."/>
            <person name="Hansen M."/>
            <person name="Howarth C."/>
            <person name="Imamovic A."/>
            <person name="Ireland A."/>
            <person name="Larimer J."/>
            <person name="McCowan C."/>
            <person name="Murphy C."/>
            <person name="Pearson M."/>
            <person name="Poon T.W."/>
            <person name="Priest M."/>
            <person name="Roberts A."/>
            <person name="Saif S."/>
            <person name="Shea T."/>
            <person name="Sykes S."/>
            <person name="Wortman J."/>
            <person name="Nusbaum C."/>
            <person name="Birren B."/>
        </authorList>
    </citation>
    <scope>NUCLEOTIDE SEQUENCE [LARGE SCALE GENOMIC DNA]</scope>
    <source>
        <strain evidence="2">CJ02B3</strain>
    </source>
</reference>
<dbReference type="InterPro" id="IPR013108">
    <property type="entry name" value="Amidohydro_3"/>
</dbReference>
<name>W2FRQ5_PHYNI</name>
<feature type="domain" description="Amidohydrolase 3" evidence="1">
    <location>
        <begin position="4"/>
        <end position="123"/>
    </location>
</feature>
<evidence type="ECO:0000313" key="2">
    <source>
        <dbReference type="EMBL" id="ETK73448.1"/>
    </source>
</evidence>
<evidence type="ECO:0000259" key="1">
    <source>
        <dbReference type="Pfam" id="PF07969"/>
    </source>
</evidence>
<dbReference type="PANTHER" id="PTHR22642">
    <property type="entry name" value="IMIDAZOLONEPROPIONASE"/>
    <property type="match status" value="1"/>
</dbReference>
<proteinExistence type="predicted"/>